<keyword evidence="4 6" id="KW-1133">Transmembrane helix</keyword>
<feature type="domain" description="RDD" evidence="7">
    <location>
        <begin position="25"/>
        <end position="151"/>
    </location>
</feature>
<evidence type="ECO:0000313" key="8">
    <source>
        <dbReference type="EMBL" id="CAJ1510158.1"/>
    </source>
</evidence>
<dbReference type="RefSeq" id="WP_308479762.1">
    <property type="nucleotide sequence ID" value="NZ_OY726397.1"/>
</dbReference>
<evidence type="ECO:0000256" key="3">
    <source>
        <dbReference type="ARBA" id="ARBA00022692"/>
    </source>
</evidence>
<evidence type="ECO:0000256" key="6">
    <source>
        <dbReference type="SAM" id="Phobius"/>
    </source>
</evidence>
<dbReference type="PANTHER" id="PTHR36115:SF6">
    <property type="entry name" value="PROLINE-RICH ANTIGEN HOMOLOG"/>
    <property type="match status" value="1"/>
</dbReference>
<dbReference type="Pfam" id="PF06271">
    <property type="entry name" value="RDD"/>
    <property type="match status" value="1"/>
</dbReference>
<proteinExistence type="predicted"/>
<evidence type="ECO:0000256" key="5">
    <source>
        <dbReference type="ARBA" id="ARBA00023136"/>
    </source>
</evidence>
<comment type="subcellular location">
    <subcellularLocation>
        <location evidence="1">Cell membrane</location>
        <topology evidence="1">Multi-pass membrane protein</topology>
    </subcellularLocation>
</comment>
<feature type="transmembrane region" description="Helical" evidence="6">
    <location>
        <begin position="60"/>
        <end position="83"/>
    </location>
</feature>
<evidence type="ECO:0000256" key="4">
    <source>
        <dbReference type="ARBA" id="ARBA00022989"/>
    </source>
</evidence>
<keyword evidence="9" id="KW-1185">Reference proteome</keyword>
<keyword evidence="2" id="KW-1003">Cell membrane</keyword>
<evidence type="ECO:0000256" key="1">
    <source>
        <dbReference type="ARBA" id="ARBA00004651"/>
    </source>
</evidence>
<dbReference type="InterPro" id="IPR010432">
    <property type="entry name" value="RDD"/>
</dbReference>
<dbReference type="InterPro" id="IPR051791">
    <property type="entry name" value="Pra-immunoreactive"/>
</dbReference>
<gene>
    <name evidence="8" type="ORF">MU0053_004471</name>
</gene>
<protein>
    <submittedName>
        <fullName evidence="8">RDD family protein</fullName>
    </submittedName>
</protein>
<accession>A0ABM9M4R2</accession>
<evidence type="ECO:0000259" key="7">
    <source>
        <dbReference type="Pfam" id="PF06271"/>
    </source>
</evidence>
<evidence type="ECO:0000313" key="9">
    <source>
        <dbReference type="Proteomes" id="UP001190465"/>
    </source>
</evidence>
<organism evidence="8 9">
    <name type="scientific">[Mycobacterium] burgundiense</name>
    <dbReference type="NCBI Taxonomy" id="3064286"/>
    <lineage>
        <taxon>Bacteria</taxon>
        <taxon>Bacillati</taxon>
        <taxon>Actinomycetota</taxon>
        <taxon>Actinomycetes</taxon>
        <taxon>Mycobacteriales</taxon>
        <taxon>Mycobacteriaceae</taxon>
        <taxon>Mycolicibacterium</taxon>
    </lineage>
</organism>
<feature type="transmembrane region" description="Helical" evidence="6">
    <location>
        <begin position="168"/>
        <end position="188"/>
    </location>
</feature>
<dbReference type="Proteomes" id="UP001190465">
    <property type="component" value="Chromosome"/>
</dbReference>
<evidence type="ECO:0000256" key="2">
    <source>
        <dbReference type="ARBA" id="ARBA00022475"/>
    </source>
</evidence>
<feature type="transmembrane region" description="Helical" evidence="6">
    <location>
        <begin position="34"/>
        <end position="54"/>
    </location>
</feature>
<keyword evidence="5 6" id="KW-0472">Membrane</keyword>
<sequence length="331" mass="35151">MTELPTRDDLDTPTAAADPAEVTLASWPARAGAFGLDVLAGLGVLTALGLVAWSTPGGGWLWWVTVIAAAVVLLAVTANRLLLPALTGWSMGRALFGIAVVGRDGTATTELGPWRLLARDAAHLVDTAALLLGWLWPLWDSRNRTVADILARTEVRVRTPKPRRAKATVVKAVSAGAIIAVAAAALGYSTVYLPDQRLAQTREQLAVQGPKLVTDMLSYQAASLQEDFERAAAVVTDSYRPQLEEQQNTIRRAAGDNSVVDNDYWSPNAAVLTATADRGTMLVLLQGQRGVPPDFRTISATVQVDFARSDGQWKVDNLTVLAKPDPAGGGG</sequence>
<name>A0ABM9M4R2_9MYCO</name>
<dbReference type="EMBL" id="OY726397">
    <property type="protein sequence ID" value="CAJ1510158.1"/>
    <property type="molecule type" value="Genomic_DNA"/>
</dbReference>
<dbReference type="PANTHER" id="PTHR36115">
    <property type="entry name" value="PROLINE-RICH ANTIGEN HOMOLOG-RELATED"/>
    <property type="match status" value="1"/>
</dbReference>
<reference evidence="8 9" key="1">
    <citation type="submission" date="2023-08" db="EMBL/GenBank/DDBJ databases">
        <authorList>
            <person name="Folkvardsen B D."/>
            <person name="Norman A."/>
        </authorList>
    </citation>
    <scope>NUCLEOTIDE SEQUENCE [LARGE SCALE GENOMIC DNA]</scope>
    <source>
        <strain evidence="8 9">Mu0053</strain>
    </source>
</reference>
<keyword evidence="3 6" id="KW-0812">Transmembrane</keyword>